<dbReference type="AlphaFoldDB" id="A0A382NAF0"/>
<sequence>MFNSKRTLGFIKNYFSADSTDMQILKDIKRITGNIIHRFFEDQCLRIAAS</sequence>
<evidence type="ECO:0000313" key="1">
    <source>
        <dbReference type="EMBL" id="SVC56521.1"/>
    </source>
</evidence>
<protein>
    <submittedName>
        <fullName evidence="1">Uncharacterized protein</fullName>
    </submittedName>
</protein>
<feature type="non-terminal residue" evidence="1">
    <location>
        <position position="50"/>
    </location>
</feature>
<reference evidence="1" key="1">
    <citation type="submission" date="2018-05" db="EMBL/GenBank/DDBJ databases">
        <authorList>
            <person name="Lanie J.A."/>
            <person name="Ng W.-L."/>
            <person name="Kazmierczak K.M."/>
            <person name="Andrzejewski T.M."/>
            <person name="Davidsen T.M."/>
            <person name="Wayne K.J."/>
            <person name="Tettelin H."/>
            <person name="Glass J.I."/>
            <person name="Rusch D."/>
            <person name="Podicherti R."/>
            <person name="Tsui H.-C.T."/>
            <person name="Winkler M.E."/>
        </authorList>
    </citation>
    <scope>NUCLEOTIDE SEQUENCE</scope>
</reference>
<organism evidence="1">
    <name type="scientific">marine metagenome</name>
    <dbReference type="NCBI Taxonomy" id="408172"/>
    <lineage>
        <taxon>unclassified sequences</taxon>
        <taxon>metagenomes</taxon>
        <taxon>ecological metagenomes</taxon>
    </lineage>
</organism>
<dbReference type="EMBL" id="UINC01098189">
    <property type="protein sequence ID" value="SVC56521.1"/>
    <property type="molecule type" value="Genomic_DNA"/>
</dbReference>
<accession>A0A382NAF0</accession>
<proteinExistence type="predicted"/>
<name>A0A382NAF0_9ZZZZ</name>
<gene>
    <name evidence="1" type="ORF">METZ01_LOCUS309375</name>
</gene>